<feature type="compositionally biased region" description="Basic residues" evidence="1">
    <location>
        <begin position="1"/>
        <end position="12"/>
    </location>
</feature>
<protein>
    <recommendedName>
        <fullName evidence="2">F-box domain-containing protein</fullName>
    </recommendedName>
</protein>
<comment type="caution">
    <text evidence="3">The sequence shown here is derived from an EMBL/GenBank/DDBJ whole genome shotgun (WGS) entry which is preliminary data.</text>
</comment>
<dbReference type="InterPro" id="IPR050354">
    <property type="entry name" value="F-box/kelch-repeat_ARATH"/>
</dbReference>
<dbReference type="PANTHER" id="PTHR24414:SF184">
    <property type="entry name" value="GALACTOSE OXIDASE_KELCH REPEAT SUPERFAMILY PROTEIN"/>
    <property type="match status" value="1"/>
</dbReference>
<feature type="compositionally biased region" description="Low complexity" evidence="1">
    <location>
        <begin position="20"/>
        <end position="30"/>
    </location>
</feature>
<dbReference type="InterPro" id="IPR036047">
    <property type="entry name" value="F-box-like_dom_sf"/>
</dbReference>
<gene>
    <name evidence="3" type="ORF">MERR_LOCUS15385</name>
</gene>
<dbReference type="InterPro" id="IPR057499">
    <property type="entry name" value="Kelch_FKB95"/>
</dbReference>
<dbReference type="AlphaFoldDB" id="A0A6D2IT38"/>
<dbReference type="InterPro" id="IPR001810">
    <property type="entry name" value="F-box_dom"/>
</dbReference>
<dbReference type="OrthoDB" id="1032823at2759"/>
<proteinExistence type="predicted"/>
<dbReference type="Gene3D" id="2.120.10.80">
    <property type="entry name" value="Kelch-type beta propeller"/>
    <property type="match status" value="1"/>
</dbReference>
<reference evidence="3" key="1">
    <citation type="submission" date="2020-01" db="EMBL/GenBank/DDBJ databases">
        <authorList>
            <person name="Mishra B."/>
        </authorList>
    </citation>
    <scope>NUCLEOTIDE SEQUENCE [LARGE SCALE GENOMIC DNA]</scope>
</reference>
<organism evidence="3 4">
    <name type="scientific">Microthlaspi erraticum</name>
    <dbReference type="NCBI Taxonomy" id="1685480"/>
    <lineage>
        <taxon>Eukaryota</taxon>
        <taxon>Viridiplantae</taxon>
        <taxon>Streptophyta</taxon>
        <taxon>Embryophyta</taxon>
        <taxon>Tracheophyta</taxon>
        <taxon>Spermatophyta</taxon>
        <taxon>Magnoliopsida</taxon>
        <taxon>eudicotyledons</taxon>
        <taxon>Gunneridae</taxon>
        <taxon>Pentapetalae</taxon>
        <taxon>rosids</taxon>
        <taxon>malvids</taxon>
        <taxon>Brassicales</taxon>
        <taxon>Brassicaceae</taxon>
        <taxon>Coluteocarpeae</taxon>
        <taxon>Microthlaspi</taxon>
    </lineage>
</organism>
<dbReference type="Pfam" id="PF00646">
    <property type="entry name" value="F-box"/>
    <property type="match status" value="1"/>
</dbReference>
<feature type="region of interest" description="Disordered" evidence="1">
    <location>
        <begin position="1"/>
        <end position="31"/>
    </location>
</feature>
<name>A0A6D2IT38_9BRAS</name>
<dbReference type="PANTHER" id="PTHR24414">
    <property type="entry name" value="F-BOX/KELCH-REPEAT PROTEIN SKIP4"/>
    <property type="match status" value="1"/>
</dbReference>
<feature type="domain" description="F-box" evidence="2">
    <location>
        <begin position="31"/>
        <end position="71"/>
    </location>
</feature>
<evidence type="ECO:0000313" key="3">
    <source>
        <dbReference type="EMBL" id="CAA7028150.1"/>
    </source>
</evidence>
<evidence type="ECO:0000256" key="1">
    <source>
        <dbReference type="SAM" id="MobiDB-lite"/>
    </source>
</evidence>
<dbReference type="Pfam" id="PF25210">
    <property type="entry name" value="Kelch_FKB95"/>
    <property type="match status" value="1"/>
</dbReference>
<keyword evidence="4" id="KW-1185">Reference proteome</keyword>
<dbReference type="InterPro" id="IPR015915">
    <property type="entry name" value="Kelch-typ_b-propeller"/>
</dbReference>
<evidence type="ECO:0000313" key="4">
    <source>
        <dbReference type="Proteomes" id="UP000467841"/>
    </source>
</evidence>
<sequence length="397" mass="44962">MSSLEKKRKINTTKKESEPEPSSQSTPNSSLPDDVLLSCFARVSKLYYPTLSLVSKRFRSLLTSPEFDKARSLLGHTESCLYVCMECYQRSRWYTLCRKPNQTLTCDTSEGKKKKKKKKNKSSGYVLARVPIPCSPRSHFQGLVAVGSNIYNIEEGSSKVSILDCRSHTWGEAPSLPLKLASFSASVLDGNIYVAGGDASDILKNNLEVFDTETQTWDLKTIPYIDHHPHSPMFFNYPGSACIDGKFHVMKTRTEGVAYNSKESRWDLSAPNMGNYMVGDSYCVIENVLYSAMHGVFRWYDSGLREWKRLMGLEGLPNFPFRSCVRLADYGGKLVVLWEGDVFYLRHGGGYNKIWCAEIALERRQREREISGKVEWFDHVLTVESCDLVKVLAVTLS</sequence>
<dbReference type="SMART" id="SM00256">
    <property type="entry name" value="FBOX"/>
    <property type="match status" value="1"/>
</dbReference>
<dbReference type="Proteomes" id="UP000467841">
    <property type="component" value="Unassembled WGS sequence"/>
</dbReference>
<dbReference type="SUPFAM" id="SSF81383">
    <property type="entry name" value="F-box domain"/>
    <property type="match status" value="1"/>
</dbReference>
<accession>A0A6D2IT38</accession>
<evidence type="ECO:0000259" key="2">
    <source>
        <dbReference type="SMART" id="SM00256"/>
    </source>
</evidence>
<dbReference type="SUPFAM" id="SSF117281">
    <property type="entry name" value="Kelch motif"/>
    <property type="match status" value="1"/>
</dbReference>
<dbReference type="CDD" id="cd22152">
    <property type="entry name" value="F-box_AtAFR-like"/>
    <property type="match status" value="1"/>
</dbReference>
<dbReference type="EMBL" id="CACVBM020001063">
    <property type="protein sequence ID" value="CAA7028150.1"/>
    <property type="molecule type" value="Genomic_DNA"/>
</dbReference>